<dbReference type="AlphaFoldDB" id="A0A1U8NFG7"/>
<dbReference type="InterPro" id="IPR036397">
    <property type="entry name" value="RNaseH_sf"/>
</dbReference>
<dbReference type="CDD" id="cd00303">
    <property type="entry name" value="retropepsin_like"/>
    <property type="match status" value="1"/>
</dbReference>
<name>A0A1U8NFG7_GOSHI</name>
<feature type="domain" description="Tf2-1-like SH3-like" evidence="1">
    <location>
        <begin position="371"/>
        <end position="435"/>
    </location>
</feature>
<organism evidence="2 3">
    <name type="scientific">Gossypium hirsutum</name>
    <name type="common">Upland cotton</name>
    <name type="synonym">Gossypium mexicanum</name>
    <dbReference type="NCBI Taxonomy" id="3635"/>
    <lineage>
        <taxon>Eukaryota</taxon>
        <taxon>Viridiplantae</taxon>
        <taxon>Streptophyta</taxon>
        <taxon>Embryophyta</taxon>
        <taxon>Tracheophyta</taxon>
        <taxon>Spermatophyta</taxon>
        <taxon>Magnoliopsida</taxon>
        <taxon>eudicotyledons</taxon>
        <taxon>Gunneridae</taxon>
        <taxon>Pentapetalae</taxon>
        <taxon>rosids</taxon>
        <taxon>malvids</taxon>
        <taxon>Malvales</taxon>
        <taxon>Malvaceae</taxon>
        <taxon>Malvoideae</taxon>
        <taxon>Gossypium</taxon>
    </lineage>
</organism>
<dbReference type="RefSeq" id="XP_016737781.2">
    <property type="nucleotide sequence ID" value="XM_016882292.2"/>
</dbReference>
<dbReference type="SUPFAM" id="SSF53098">
    <property type="entry name" value="Ribonuclease H-like"/>
    <property type="match status" value="1"/>
</dbReference>
<gene>
    <name evidence="3" type="primary">LOC107947764</name>
</gene>
<dbReference type="PANTHER" id="PTHR46148">
    <property type="entry name" value="CHROMO DOMAIN-CONTAINING PROTEIN"/>
    <property type="match status" value="1"/>
</dbReference>
<reference evidence="2" key="1">
    <citation type="journal article" date="2020" name="Nat. Genet.">
        <title>Genomic diversifications of five Gossypium allopolyploid species and their impact on cotton improvement.</title>
        <authorList>
            <person name="Chen Z.J."/>
            <person name="Sreedasyam A."/>
            <person name="Ando A."/>
            <person name="Song Q."/>
            <person name="De Santiago L.M."/>
            <person name="Hulse-Kemp A.M."/>
            <person name="Ding M."/>
            <person name="Ye W."/>
            <person name="Kirkbride R.C."/>
            <person name="Jenkins J."/>
            <person name="Plott C."/>
            <person name="Lovell J."/>
            <person name="Lin Y.M."/>
            <person name="Vaughn R."/>
            <person name="Liu B."/>
            <person name="Simpson S."/>
            <person name="Scheffler B.E."/>
            <person name="Wen L."/>
            <person name="Saski C.A."/>
            <person name="Grover C.E."/>
            <person name="Hu G."/>
            <person name="Conover J.L."/>
            <person name="Carlson J.W."/>
            <person name="Shu S."/>
            <person name="Boston L.B."/>
            <person name="Williams M."/>
            <person name="Peterson D.G."/>
            <person name="McGee K."/>
            <person name="Jones D.C."/>
            <person name="Wendel J.F."/>
            <person name="Stelly D.M."/>
            <person name="Grimwood J."/>
            <person name="Schmutz J."/>
        </authorList>
    </citation>
    <scope>NUCLEOTIDE SEQUENCE [LARGE SCALE GENOMIC DNA]</scope>
    <source>
        <strain evidence="2">cv. TM-1</strain>
    </source>
</reference>
<dbReference type="Proteomes" id="UP000818029">
    <property type="component" value="Chromosome A13"/>
</dbReference>
<evidence type="ECO:0000313" key="2">
    <source>
        <dbReference type="Proteomes" id="UP000818029"/>
    </source>
</evidence>
<dbReference type="InterPro" id="IPR021109">
    <property type="entry name" value="Peptidase_aspartic_dom_sf"/>
</dbReference>
<evidence type="ECO:0000259" key="1">
    <source>
        <dbReference type="Pfam" id="PF24626"/>
    </source>
</evidence>
<dbReference type="GO" id="GO:0003676">
    <property type="term" value="F:nucleic acid binding"/>
    <property type="evidence" value="ECO:0007669"/>
    <property type="project" value="InterPro"/>
</dbReference>
<accession>A0A1U8NFG7</accession>
<dbReference type="GeneID" id="107947764"/>
<evidence type="ECO:0000313" key="3">
    <source>
        <dbReference type="RefSeq" id="XP_016737781.2"/>
    </source>
</evidence>
<protein>
    <recommendedName>
        <fullName evidence="1">Tf2-1-like SH3-like domain-containing protein</fullName>
    </recommendedName>
</protein>
<dbReference type="InterPro" id="IPR012337">
    <property type="entry name" value="RNaseH-like_sf"/>
</dbReference>
<dbReference type="Pfam" id="PF24626">
    <property type="entry name" value="SH3_Tf2-1"/>
    <property type="match status" value="1"/>
</dbReference>
<reference evidence="3" key="2">
    <citation type="submission" date="2025-08" db="UniProtKB">
        <authorList>
            <consortium name="RefSeq"/>
        </authorList>
    </citation>
    <scope>IDENTIFICATION</scope>
</reference>
<dbReference type="Pfam" id="PF08284">
    <property type="entry name" value="RVP_2"/>
    <property type="match status" value="1"/>
</dbReference>
<dbReference type="Gene3D" id="2.40.70.10">
    <property type="entry name" value="Acid Proteases"/>
    <property type="match status" value="1"/>
</dbReference>
<sequence length="517" mass="59757">MGTFFIHHVPYTALIDIGFTHSYMACTVSETLGVIFENTTSEVTVLSPLGQSMRVNKLFKEVPLDVQGGIFLADLMELLFGKFKLILGMHWLVKNQANFDCASKRVVLKTTEGDEVIMIGEHRNYLSNVISALRFEKLVRNGCEAYLAYVSASGSKVLAVRDIKIVKNFLDAFPDKLLGLPPNREVEFGIELLPEIQVKPRWIEQIKGNQLKDDSLGTRFQQIKSGEALDFGLNREVKLAKLYVSKIVRLQGVPISIISDRDLRFTSQFWKKLHEALATSREDYLQLAEFSYNNSYQSSVQMAPYDALYGHRCRTPTCWTELGERRVLGPELISDTKHKVRKIRDRLKPASDRQKSYTDLKRKEIEYSVEDLVFLKVSPWKKVLRFGQKGKLGLRFIGPYRILKSVGPFSYQLELPPELVQIHYTFYVSMLRRYRSDPAHIVSTKEIKARPTLTLVEEPDQFLDRDVKVLRRKLVPVVKVLWRNHSSKEATWEPDEAMRQQYPIYFDQLNFKAEIFF</sequence>
<dbReference type="KEGG" id="ghi:107947764"/>
<keyword evidence="2" id="KW-1185">Reference proteome</keyword>
<proteinExistence type="predicted"/>
<dbReference type="PANTHER" id="PTHR46148:SF44">
    <property type="entry name" value="GAG-POL POLYPROTEIN"/>
    <property type="match status" value="1"/>
</dbReference>
<dbReference type="Gene3D" id="3.30.420.10">
    <property type="entry name" value="Ribonuclease H-like superfamily/Ribonuclease H"/>
    <property type="match status" value="1"/>
</dbReference>
<dbReference type="InterPro" id="IPR056924">
    <property type="entry name" value="SH3_Tf2-1"/>
</dbReference>
<dbReference type="PaxDb" id="3635-A0A1U8NFG7"/>